<dbReference type="InterPro" id="IPR001296">
    <property type="entry name" value="Glyco_trans_1"/>
</dbReference>
<dbReference type="Pfam" id="PF00534">
    <property type="entry name" value="Glycos_transf_1"/>
    <property type="match status" value="2"/>
</dbReference>
<keyword evidence="1" id="KW-0175">Coiled coil</keyword>
<protein>
    <submittedName>
        <fullName evidence="4">Glycosyltransferase</fullName>
    </submittedName>
</protein>
<dbReference type="Gene3D" id="3.40.50.2000">
    <property type="entry name" value="Glycogen Phosphorylase B"/>
    <property type="match status" value="3"/>
</dbReference>
<keyword evidence="4" id="KW-0808">Transferase</keyword>
<reference evidence="4 5" key="1">
    <citation type="submission" date="2019-07" db="EMBL/GenBank/DDBJ databases">
        <title>Criibacterium bergeronii gen. nov., sp. nov. isolated from human clinical samples.</title>
        <authorList>
            <person name="Maheux A.F."/>
            <person name="Boudreau D.K."/>
            <person name="Berube E."/>
            <person name="Brodeur S."/>
            <person name="Bernard K.A."/>
            <person name="Abed J.Y."/>
            <person name="Ducrey E."/>
            <person name="Guay E.F."/>
            <person name="Raymond F."/>
            <person name="Corbeil J."/>
            <person name="Domingo M.-C."/>
            <person name="Roy P.H."/>
            <person name="Boissinot M."/>
            <person name="Tocheva E.I."/>
            <person name="Omar R.F."/>
        </authorList>
    </citation>
    <scope>NUCLEOTIDE SEQUENCE [LARGE SCALE GENOMIC DNA]</scope>
    <source>
        <strain evidence="4 5">CCRI-24246</strain>
    </source>
</reference>
<feature type="domain" description="Glycosyl transferase family 1" evidence="2">
    <location>
        <begin position="735"/>
        <end position="852"/>
    </location>
</feature>
<gene>
    <name evidence="4" type="ORF">FL857_02875</name>
</gene>
<feature type="coiled-coil region" evidence="1">
    <location>
        <begin position="349"/>
        <end position="379"/>
    </location>
</feature>
<dbReference type="SUPFAM" id="SSF53756">
    <property type="entry name" value="UDP-Glycosyltransferase/glycogen phosphorylase"/>
    <property type="match status" value="2"/>
</dbReference>
<comment type="caution">
    <text evidence="4">The sequence shown here is derived from an EMBL/GenBank/DDBJ whole genome shotgun (WGS) entry which is preliminary data.</text>
</comment>
<feature type="coiled-coil region" evidence="1">
    <location>
        <begin position="279"/>
        <end position="317"/>
    </location>
</feature>
<feature type="domain" description="Glycosyl transferase family 1" evidence="2">
    <location>
        <begin position="1107"/>
        <end position="1272"/>
    </location>
</feature>
<dbReference type="GO" id="GO:0016757">
    <property type="term" value="F:glycosyltransferase activity"/>
    <property type="evidence" value="ECO:0007669"/>
    <property type="project" value="InterPro"/>
</dbReference>
<dbReference type="Pfam" id="PF13649">
    <property type="entry name" value="Methyltransf_25"/>
    <property type="match status" value="1"/>
</dbReference>
<dbReference type="InterPro" id="IPR029063">
    <property type="entry name" value="SAM-dependent_MTases_sf"/>
</dbReference>
<dbReference type="EMBL" id="VJXW01000003">
    <property type="protein sequence ID" value="TRW27954.1"/>
    <property type="molecule type" value="Genomic_DNA"/>
</dbReference>
<dbReference type="RefSeq" id="WP_144015654.1">
    <property type="nucleotide sequence ID" value="NZ_VJXW01000003.1"/>
</dbReference>
<feature type="domain" description="Methyltransferase" evidence="3">
    <location>
        <begin position="54"/>
        <end position="140"/>
    </location>
</feature>
<evidence type="ECO:0000313" key="4">
    <source>
        <dbReference type="EMBL" id="TRW27954.1"/>
    </source>
</evidence>
<dbReference type="CDD" id="cd03801">
    <property type="entry name" value="GT4_PimA-like"/>
    <property type="match status" value="1"/>
</dbReference>
<name>A0A552VBU1_9FIRM</name>
<accession>A0A552VBU1</accession>
<evidence type="ECO:0000313" key="5">
    <source>
        <dbReference type="Proteomes" id="UP000319424"/>
    </source>
</evidence>
<dbReference type="SUPFAM" id="SSF53335">
    <property type="entry name" value="S-adenosyl-L-methionine-dependent methyltransferases"/>
    <property type="match status" value="1"/>
</dbReference>
<dbReference type="OrthoDB" id="9816564at2"/>
<dbReference type="InterPro" id="IPR041698">
    <property type="entry name" value="Methyltransf_25"/>
</dbReference>
<sequence length="1402" mass="163172">MEIINMESLKKPVPETWDKVAENYTLELAEGEKKLALEILNIIQTMGLEKGARILELGCGSGHLSAFLSLNGYKVDLLDFSEKAIEKAKKTFKFYKLEANFFQADMMNLPKFENSYDLIWNSGVMEHFTSQDLSVMAKEFSSKFNCPYLCIVPNPKSLPYLLYRFNMIEKGLWNVGKEYLRKDYAKLFMQNGYNLLDVFYLGDSYTVEWFKSSGKSSELEYVASNFEKMLKNGLIPEEEKYLVAYLFKIEETVAENKMVNNTELESSFFDLVATFNAVRNEYISDKNKLDANLNNLSNQLENKNNIINQKNDEIIEKAKIINQKNDEIIEKAKIINNNNEIIEGFKSSFNDIELENKSLKDKLQNNEKLSNVLEQFINESNLNLPVYNEILNGYDFKSVDASDEFSLKMYFKEYINQIIHLLAQNKYLNEEIVLEENKILNAANSIKLLSQTKPYKLAHLLRKFKFQYLKGSKEEKKEFKTWLYSKLCKKDCYSTFEDGHFTIYSVIDILENKKKIKDASENDCVIKEKNHAAEKLQTDFDGYVKSIKQSYEISLYEESDEIYKTICDKISEKNSGIIVYPPAVHWQPIQRTQHILREFARNGFIAIFCETNVQDNNYFREEEKNLFVSNCPELVLKAIKRKSVIVLCTWAVQLSFINLLDNPIIWYDILDKIDFFSMYDNGYKNSHDKLVKYAHILSYSSKLLEKYTNKRKDSLYLPNAVNVEDFMKNKSAKNEFIKEIKNKYDNIIGYYGAVEKWFDQNLLYELAKKHTKWAFVIIGYVGVDIEKLKKLNNIYFVGKIPYEKLSGYANYFDVAIIPFIVNDLTNCVSPVKFFEYSALGKPVVSTNISEMLCYESDIVKIANSPMEFDKALTQVLQLSQDYVASKAKELAEKNTWAKRVKAVLYKIDSEIMLYSLFSNPNDKKDIAIFTETFTSFDGQKFFAGGAERYLIDLVQGCNELGLNAKIYQYGKYPWFRKIYGLDVESLYYKGANCDDISMTSIQKFNREFFLETYKKSKLCIYSPFFLTNPKTVSPNIGISHGICWDSKYNNWKGYTQFQNNNSRFIYGAKNVESIVSVDTNTANWLQTIDFETSKRVRVIPNYVDIDEFNPKNKTLNSNKIVITYPRRLYEARGLYLVLDIIDDILDNYENVEFHFVGRGFPEDTYNVENKIKKWGDRIKWYFLLPDEMPKVYQYSDIILIPTLYSEGTSLSCLEAMASGNAIIATRVGGLTDLIIDDYNGKLIGLNPDDLKKALIDLIENKDKREFYGTNARAIALSFSKEKWKNNWKEVIKAIINEKKSISHEVIKTKYLIVYINNFKQIDNNNLKRVIKEKLLDDYLVEIRCENIDDESIIKNSFGRLQFLKKDAELLSMPDCILYEKTMEDFVKGNKLFEDVEKKSIIL</sequence>
<proteinExistence type="predicted"/>
<dbReference type="PANTHER" id="PTHR12526">
    <property type="entry name" value="GLYCOSYLTRANSFERASE"/>
    <property type="match status" value="1"/>
</dbReference>
<evidence type="ECO:0000256" key="1">
    <source>
        <dbReference type="SAM" id="Coils"/>
    </source>
</evidence>
<evidence type="ECO:0000259" key="3">
    <source>
        <dbReference type="Pfam" id="PF13649"/>
    </source>
</evidence>
<dbReference type="PANTHER" id="PTHR12526:SF630">
    <property type="entry name" value="GLYCOSYLTRANSFERASE"/>
    <property type="match status" value="1"/>
</dbReference>
<dbReference type="CDD" id="cd02440">
    <property type="entry name" value="AdoMet_MTases"/>
    <property type="match status" value="1"/>
</dbReference>
<dbReference type="Proteomes" id="UP000319424">
    <property type="component" value="Unassembled WGS sequence"/>
</dbReference>
<organism evidence="4 5">
    <name type="scientific">Criibacterium bergeronii</name>
    <dbReference type="NCBI Taxonomy" id="1871336"/>
    <lineage>
        <taxon>Bacteria</taxon>
        <taxon>Bacillati</taxon>
        <taxon>Bacillota</taxon>
        <taxon>Clostridia</taxon>
        <taxon>Peptostreptococcales</taxon>
        <taxon>Filifactoraceae</taxon>
        <taxon>Criibacterium</taxon>
    </lineage>
</organism>
<evidence type="ECO:0000259" key="2">
    <source>
        <dbReference type="Pfam" id="PF00534"/>
    </source>
</evidence>
<dbReference type="Gene3D" id="3.40.50.150">
    <property type="entry name" value="Vaccinia Virus protein VP39"/>
    <property type="match status" value="1"/>
</dbReference>